<gene>
    <name evidence="2" type="ORF">WJX73_000638</name>
</gene>
<dbReference type="AlphaFoldDB" id="A0AAW1PR88"/>
<keyword evidence="1" id="KW-0812">Transmembrane</keyword>
<dbReference type="PANTHER" id="PTHR37231">
    <property type="entry name" value="EXPRESSED PROTEIN"/>
    <property type="match status" value="1"/>
</dbReference>
<protein>
    <submittedName>
        <fullName evidence="2">Uncharacterized protein</fullName>
    </submittedName>
</protein>
<organism evidence="2 3">
    <name type="scientific">Symbiochloris irregularis</name>
    <dbReference type="NCBI Taxonomy" id="706552"/>
    <lineage>
        <taxon>Eukaryota</taxon>
        <taxon>Viridiplantae</taxon>
        <taxon>Chlorophyta</taxon>
        <taxon>core chlorophytes</taxon>
        <taxon>Trebouxiophyceae</taxon>
        <taxon>Trebouxiales</taxon>
        <taxon>Trebouxiaceae</taxon>
        <taxon>Symbiochloris</taxon>
    </lineage>
</organism>
<comment type="caution">
    <text evidence="2">The sequence shown here is derived from an EMBL/GenBank/DDBJ whole genome shotgun (WGS) entry which is preliminary data.</text>
</comment>
<keyword evidence="3" id="KW-1185">Reference proteome</keyword>
<keyword evidence="1" id="KW-1133">Transmembrane helix</keyword>
<feature type="transmembrane region" description="Helical" evidence="1">
    <location>
        <begin position="58"/>
        <end position="80"/>
    </location>
</feature>
<evidence type="ECO:0000313" key="2">
    <source>
        <dbReference type="EMBL" id="KAK9810952.1"/>
    </source>
</evidence>
<accession>A0AAW1PR88</accession>
<dbReference type="Proteomes" id="UP001465755">
    <property type="component" value="Unassembled WGS sequence"/>
</dbReference>
<evidence type="ECO:0000313" key="3">
    <source>
        <dbReference type="Proteomes" id="UP001465755"/>
    </source>
</evidence>
<name>A0AAW1PR88_9CHLO</name>
<dbReference type="EMBL" id="JALJOQ010000012">
    <property type="protein sequence ID" value="KAK9810952.1"/>
    <property type="molecule type" value="Genomic_DNA"/>
</dbReference>
<feature type="transmembrane region" description="Helical" evidence="1">
    <location>
        <begin position="135"/>
        <end position="152"/>
    </location>
</feature>
<keyword evidence="1" id="KW-0472">Membrane</keyword>
<sequence>MAASILATPLACRSCLARAPALTARSSPAYISGARAKRRVRFDPTIRATSDSTDTGTVGTAATVLGAVSNPLLLYSLFVLKTTGSGLPPGPYGLYGAAEGVAYLVVFGIVGWSLVKKVRTGSGLPGTGLGAVEGLSFLSIVAAVVVFGLEFAEKGSLPGPTG</sequence>
<feature type="transmembrane region" description="Helical" evidence="1">
    <location>
        <begin position="92"/>
        <end position="115"/>
    </location>
</feature>
<evidence type="ECO:0000256" key="1">
    <source>
        <dbReference type="SAM" id="Phobius"/>
    </source>
</evidence>
<dbReference type="PANTHER" id="PTHR37231:SF2">
    <property type="entry name" value="EXPRESSED PROTEIN"/>
    <property type="match status" value="1"/>
</dbReference>
<reference evidence="2 3" key="1">
    <citation type="journal article" date="2024" name="Nat. Commun.">
        <title>Phylogenomics reveals the evolutionary origins of lichenization in chlorophyte algae.</title>
        <authorList>
            <person name="Puginier C."/>
            <person name="Libourel C."/>
            <person name="Otte J."/>
            <person name="Skaloud P."/>
            <person name="Haon M."/>
            <person name="Grisel S."/>
            <person name="Petersen M."/>
            <person name="Berrin J.G."/>
            <person name="Delaux P.M."/>
            <person name="Dal Grande F."/>
            <person name="Keller J."/>
        </authorList>
    </citation>
    <scope>NUCLEOTIDE SEQUENCE [LARGE SCALE GENOMIC DNA]</scope>
    <source>
        <strain evidence="2 3">SAG 2036</strain>
    </source>
</reference>
<proteinExistence type="predicted"/>